<proteinExistence type="predicted"/>
<organism evidence="1 2">
    <name type="scientific">Roseisolibacter agri</name>
    <dbReference type="NCBI Taxonomy" id="2014610"/>
    <lineage>
        <taxon>Bacteria</taxon>
        <taxon>Pseudomonadati</taxon>
        <taxon>Gemmatimonadota</taxon>
        <taxon>Gemmatimonadia</taxon>
        <taxon>Gemmatimonadales</taxon>
        <taxon>Gemmatimonadaceae</taxon>
        <taxon>Roseisolibacter</taxon>
    </lineage>
</organism>
<sequence>MGIRRRDQEDHILRLIQQAGEVLRRLRERLTHAAESPEAVRQEAASATDALLGGEAPLLRRLDARSAARLVGHAGQLRAWAELLDVQADAARAALDVEAAGALGARAKALREAVAELWPDETAPG</sequence>
<gene>
    <name evidence="1" type="ORF">rosag_24000</name>
</gene>
<protein>
    <submittedName>
        <fullName evidence="1">Uncharacterized protein</fullName>
    </submittedName>
</protein>
<reference evidence="1" key="1">
    <citation type="submission" date="2022-08" db="EMBL/GenBank/DDBJ databases">
        <title>Draft genome sequencing of Roseisolibacter agri AW1220.</title>
        <authorList>
            <person name="Tobiishi Y."/>
            <person name="Tonouchi A."/>
        </authorList>
    </citation>
    <scope>NUCLEOTIDE SEQUENCE</scope>
    <source>
        <strain evidence="1">AW1220</strain>
    </source>
</reference>
<dbReference type="RefSeq" id="WP_284350346.1">
    <property type="nucleotide sequence ID" value="NZ_BRXS01000003.1"/>
</dbReference>
<keyword evidence="2" id="KW-1185">Reference proteome</keyword>
<dbReference type="Proteomes" id="UP001161325">
    <property type="component" value="Unassembled WGS sequence"/>
</dbReference>
<comment type="caution">
    <text evidence="1">The sequence shown here is derived from an EMBL/GenBank/DDBJ whole genome shotgun (WGS) entry which is preliminary data.</text>
</comment>
<dbReference type="EMBL" id="BRXS01000003">
    <property type="protein sequence ID" value="GLC25887.1"/>
    <property type="molecule type" value="Genomic_DNA"/>
</dbReference>
<evidence type="ECO:0000313" key="2">
    <source>
        <dbReference type="Proteomes" id="UP001161325"/>
    </source>
</evidence>
<dbReference type="AlphaFoldDB" id="A0AA37V2Z7"/>
<name>A0AA37V2Z7_9BACT</name>
<accession>A0AA37V2Z7</accession>
<evidence type="ECO:0000313" key="1">
    <source>
        <dbReference type="EMBL" id="GLC25887.1"/>
    </source>
</evidence>